<dbReference type="SUPFAM" id="SSF51735">
    <property type="entry name" value="NAD(P)-binding Rossmann-fold domains"/>
    <property type="match status" value="1"/>
</dbReference>
<dbReference type="PANTHER" id="PTHR43000">
    <property type="entry name" value="DTDP-D-GLUCOSE 4,6-DEHYDRATASE-RELATED"/>
    <property type="match status" value="1"/>
</dbReference>
<dbReference type="RefSeq" id="WP_015231962.1">
    <property type="nucleotide sequence ID" value="NC_019791.1"/>
</dbReference>
<sequence>MKGPIIIFGADGYIGWPLALHLGVKYDIPIILADNFSTRALVKSVKSDSLTPIKSMSERLKAYEETFGKDNLIFEPVDARDPEQVDHLISKYKPEAVVHLAQQRSAPFSMIDQEHVLYTEVNNVVANLNIMFSMIRHTPGAHLLKMGSMGEYGTPNIEITEGDIEIEYKNRKTKVMFPRMGQSYYHLTKIFDTYNLILSNKLHGIRATDVMQGVVYGTRTDEIVNEALETRFDFDSTWGTVINKYVVQAVVLNELLLYGKGKQTRGFLSLYDSINALTLLLENPPKEGQYRVVNQLDEIYNTTELAEKVIEIANEFGIKPKIRTIENPRVEAEDHFYAVEHKILPSLGFYRKKNIKDVIREIFETVIKYKYRAEYAKDLIYPTVKWKNLKDMKSSIFPMPEQYMKVLSRSEILKYFAPSIEVSLGDI</sequence>
<dbReference type="FunCoup" id="L0A9G7">
    <property type="interactions" value="12"/>
</dbReference>
<dbReference type="GeneID" id="14211544"/>
<dbReference type="STRING" id="1056495.Calag_0284"/>
<reference evidence="3" key="1">
    <citation type="submission" date="2012-03" db="EMBL/GenBank/DDBJ databases">
        <title>Complete genome of Caldisphaera lagunensis DSM 15908.</title>
        <authorList>
            <consortium name="US DOE Joint Genome Institute (JGI-PGF)"/>
            <person name="Lucas S."/>
            <person name="Copeland A."/>
            <person name="Lapidus A."/>
            <person name="Glavina del Rio T."/>
            <person name="Dalin E."/>
            <person name="Tice H."/>
            <person name="Bruce D."/>
            <person name="Goodwin L."/>
            <person name="Pitluck S."/>
            <person name="Peters L."/>
            <person name="Mikhailova N."/>
            <person name="Teshima H."/>
            <person name="Kyrpides N."/>
            <person name="Mavromatis K."/>
            <person name="Ivanova N."/>
            <person name="Brettin T."/>
            <person name="Detter J.C."/>
            <person name="Han C."/>
            <person name="Larimer F."/>
            <person name="Land M."/>
            <person name="Hauser L."/>
            <person name="Markowitz V."/>
            <person name="Cheng J.-F."/>
            <person name="Hugenholtz P."/>
            <person name="Woyke T."/>
            <person name="Wu D."/>
            <person name="Spring S."/>
            <person name="Schroeder M."/>
            <person name="Brambilla E."/>
            <person name="Klenk H.-P."/>
            <person name="Eisen J.A."/>
        </authorList>
    </citation>
    <scope>NUCLEOTIDE SEQUENCE</scope>
    <source>
        <strain evidence="3">DSM 15908</strain>
    </source>
</reference>
<keyword evidence="4" id="KW-1185">Reference proteome</keyword>
<organism evidence="3 4">
    <name type="scientific">Caldisphaera lagunensis (strain DSM 15908 / JCM 11604 / ANMR 0165 / IC-154)</name>
    <dbReference type="NCBI Taxonomy" id="1056495"/>
    <lineage>
        <taxon>Archaea</taxon>
        <taxon>Thermoproteota</taxon>
        <taxon>Thermoprotei</taxon>
        <taxon>Acidilobales</taxon>
        <taxon>Caldisphaeraceae</taxon>
        <taxon>Caldisphaera</taxon>
    </lineage>
</organism>
<dbReference type="InParanoid" id="L0A9G7"/>
<gene>
    <name evidence="3" type="ordered locus">Calag_0284</name>
</gene>
<dbReference type="Gene3D" id="3.90.25.10">
    <property type="entry name" value="UDP-galactose 4-epimerase, domain 1"/>
    <property type="match status" value="1"/>
</dbReference>
<dbReference type="eggNOG" id="arCOG04762">
    <property type="taxonomic scope" value="Archaea"/>
</dbReference>
<proteinExistence type="inferred from homology"/>
<evidence type="ECO:0000256" key="1">
    <source>
        <dbReference type="ARBA" id="ARBA00007637"/>
    </source>
</evidence>
<comment type="similarity">
    <text evidence="1">Belongs to the NAD(P)-dependent epimerase/dehydratase family.</text>
</comment>
<evidence type="ECO:0000313" key="4">
    <source>
        <dbReference type="Proteomes" id="UP000010469"/>
    </source>
</evidence>
<dbReference type="Gene3D" id="3.40.50.720">
    <property type="entry name" value="NAD(P)-binding Rossmann-like Domain"/>
    <property type="match status" value="1"/>
</dbReference>
<dbReference type="AlphaFoldDB" id="L0A9G7"/>
<dbReference type="OrthoDB" id="4907at2157"/>
<dbReference type="InterPro" id="IPR036291">
    <property type="entry name" value="NAD(P)-bd_dom_sf"/>
</dbReference>
<dbReference type="HOGENOM" id="CLU_040971_1_0_2"/>
<dbReference type="Pfam" id="PF01370">
    <property type="entry name" value="Epimerase"/>
    <property type="match status" value="1"/>
</dbReference>
<evidence type="ECO:0000313" key="3">
    <source>
        <dbReference type="EMBL" id="AFZ70064.1"/>
    </source>
</evidence>
<dbReference type="KEGG" id="clg:Calag_0284"/>
<protein>
    <submittedName>
        <fullName evidence="3">NAD dependent epimerase/dehydratase family protein</fullName>
    </submittedName>
</protein>
<dbReference type="EMBL" id="CP003378">
    <property type="protein sequence ID" value="AFZ70064.1"/>
    <property type="molecule type" value="Genomic_DNA"/>
</dbReference>
<evidence type="ECO:0000259" key="2">
    <source>
        <dbReference type="Pfam" id="PF01370"/>
    </source>
</evidence>
<dbReference type="Proteomes" id="UP000010469">
    <property type="component" value="Chromosome"/>
</dbReference>
<name>L0A9G7_CALLD</name>
<feature type="domain" description="NAD-dependent epimerase/dehydratase" evidence="2">
    <location>
        <begin position="5"/>
        <end position="294"/>
    </location>
</feature>
<dbReference type="InterPro" id="IPR001509">
    <property type="entry name" value="Epimerase_deHydtase"/>
</dbReference>
<accession>L0A9G7</accession>